<evidence type="ECO:0000313" key="1">
    <source>
        <dbReference type="EMBL" id="MDT7520755.1"/>
    </source>
</evidence>
<dbReference type="RefSeq" id="WP_313876459.1">
    <property type="nucleotide sequence ID" value="NZ_JAVBIK010000003.1"/>
</dbReference>
<organism evidence="1 2">
    <name type="scientific">Rhodoferax potami</name>
    <dbReference type="NCBI Taxonomy" id="3068338"/>
    <lineage>
        <taxon>Bacteria</taxon>
        <taxon>Pseudomonadati</taxon>
        <taxon>Pseudomonadota</taxon>
        <taxon>Betaproteobacteria</taxon>
        <taxon>Burkholderiales</taxon>
        <taxon>Comamonadaceae</taxon>
        <taxon>Rhodoferax</taxon>
    </lineage>
</organism>
<comment type="caution">
    <text evidence="1">The sequence shown here is derived from an EMBL/GenBank/DDBJ whole genome shotgun (WGS) entry which is preliminary data.</text>
</comment>
<name>A0ABU3KSG2_9BURK</name>
<evidence type="ECO:0000313" key="2">
    <source>
        <dbReference type="Proteomes" id="UP001321700"/>
    </source>
</evidence>
<evidence type="ECO:0008006" key="3">
    <source>
        <dbReference type="Google" id="ProtNLM"/>
    </source>
</evidence>
<gene>
    <name evidence="1" type="ORF">RAE19_19125</name>
</gene>
<dbReference type="EMBL" id="JAVBIK010000003">
    <property type="protein sequence ID" value="MDT7520755.1"/>
    <property type="molecule type" value="Genomic_DNA"/>
</dbReference>
<accession>A0ABU3KSG2</accession>
<sequence>MRWTLLKDTAKLKSEAAADPDALIAKMIRTLLEAINGLFQAAKRHARGFTCIATIRTVNILDQSANTT</sequence>
<reference evidence="1 2" key="1">
    <citation type="submission" date="2023-08" db="EMBL/GenBank/DDBJ databases">
        <title>Rhodoferax potami sp. nov. and Rhodoferax mekongensis sp. nov., isolated from the Mekong River in Thailand.</title>
        <authorList>
            <person name="Kitikhun S."/>
            <person name="Charoenyingcharoen P."/>
            <person name="Siriarchawattana P."/>
            <person name="Likhitrattanapisal S."/>
            <person name="Nilsakha T."/>
            <person name="Chanpet A."/>
            <person name="Rattanawaree P."/>
            <person name="Ingsriswang S."/>
        </authorList>
    </citation>
    <scope>NUCLEOTIDE SEQUENCE [LARGE SCALE GENOMIC DNA]</scope>
    <source>
        <strain evidence="1 2">TBRC 17660</strain>
    </source>
</reference>
<proteinExistence type="predicted"/>
<protein>
    <recommendedName>
        <fullName evidence="3">Transposase</fullName>
    </recommendedName>
</protein>
<dbReference type="Proteomes" id="UP001321700">
    <property type="component" value="Unassembled WGS sequence"/>
</dbReference>
<keyword evidence="2" id="KW-1185">Reference proteome</keyword>